<evidence type="ECO:0000256" key="1">
    <source>
        <dbReference type="SAM" id="MobiDB-lite"/>
    </source>
</evidence>
<sequence length="291" mass="33469">MAVDLADATLAQRLLGRLQMLVSANISISRLPNLAPRSRVRFYSQNHFIIHDHEASRPWQLPDVQLQHSEMPDPSGPRDYYPFDCYAASHFLCDIVPSHCLSHIRFLELVFPPYVPHGWSHASHSAAQDWSATVSALRNLINASALTIRLVMADFHDVPAFGREMMTKPRAKKILDGYICVIDPLIPLVREDGLAAFYMQGAHPFIWDMDTLRTSLDDDDLLTWMRRQMKETSEAYMQGEDISPDSVKPEPRKRTWWFWYDESLGYDMSRRQRGSARDGAQGPWWKPTRGV</sequence>
<dbReference type="HOGENOM" id="CLU_956455_0_0_1"/>
<gene>
    <name evidence="2" type="ORF">CHGG_09925</name>
</gene>
<organism evidence="2 3">
    <name type="scientific">Chaetomium globosum (strain ATCC 6205 / CBS 148.51 / DSM 1962 / NBRC 6347 / NRRL 1970)</name>
    <name type="common">Soil fungus</name>
    <dbReference type="NCBI Taxonomy" id="306901"/>
    <lineage>
        <taxon>Eukaryota</taxon>
        <taxon>Fungi</taxon>
        <taxon>Dikarya</taxon>
        <taxon>Ascomycota</taxon>
        <taxon>Pezizomycotina</taxon>
        <taxon>Sordariomycetes</taxon>
        <taxon>Sordariomycetidae</taxon>
        <taxon>Sordariales</taxon>
        <taxon>Chaetomiaceae</taxon>
        <taxon>Chaetomium</taxon>
    </lineage>
</organism>
<dbReference type="OrthoDB" id="2099276at2759"/>
<evidence type="ECO:0000313" key="2">
    <source>
        <dbReference type="EMBL" id="EAQ83521.1"/>
    </source>
</evidence>
<evidence type="ECO:0000313" key="3">
    <source>
        <dbReference type="Proteomes" id="UP000001056"/>
    </source>
</evidence>
<dbReference type="AlphaFoldDB" id="Q2GQ29"/>
<name>Q2GQ29_CHAGB</name>
<reference evidence="3" key="1">
    <citation type="journal article" date="2015" name="Genome Announc.">
        <title>Draft genome sequence of the cellulolytic fungus Chaetomium globosum.</title>
        <authorList>
            <person name="Cuomo C.A."/>
            <person name="Untereiner W.A."/>
            <person name="Ma L.-J."/>
            <person name="Grabherr M."/>
            <person name="Birren B.W."/>
        </authorList>
    </citation>
    <scope>NUCLEOTIDE SEQUENCE [LARGE SCALE GENOMIC DNA]</scope>
    <source>
        <strain evidence="3">ATCC 6205 / CBS 148.51 / DSM 1962 / NBRC 6347 / NRRL 1970</strain>
    </source>
</reference>
<proteinExistence type="predicted"/>
<dbReference type="VEuPathDB" id="FungiDB:CHGG_09925"/>
<keyword evidence="3" id="KW-1185">Reference proteome</keyword>
<accession>Q2GQ29</accession>
<protein>
    <submittedName>
        <fullName evidence="2">Uncharacterized protein</fullName>
    </submittedName>
</protein>
<feature type="region of interest" description="Disordered" evidence="1">
    <location>
        <begin position="272"/>
        <end position="291"/>
    </location>
</feature>
<dbReference type="GeneID" id="4396476"/>
<dbReference type="RefSeq" id="XP_001227852.1">
    <property type="nucleotide sequence ID" value="XM_001227851.1"/>
</dbReference>
<dbReference type="InParanoid" id="Q2GQ29"/>
<dbReference type="Proteomes" id="UP000001056">
    <property type="component" value="Unassembled WGS sequence"/>
</dbReference>
<dbReference type="EMBL" id="CH408035">
    <property type="protein sequence ID" value="EAQ83521.1"/>
    <property type="molecule type" value="Genomic_DNA"/>
</dbReference>